<dbReference type="PROSITE" id="PS51635">
    <property type="entry name" value="PNPLA"/>
    <property type="match status" value="1"/>
</dbReference>
<keyword evidence="3 4" id="KW-0443">Lipid metabolism</keyword>
<proteinExistence type="predicted"/>
<evidence type="ECO:0000313" key="7">
    <source>
        <dbReference type="Proteomes" id="UP001232156"/>
    </source>
</evidence>
<reference evidence="6 7" key="1">
    <citation type="submission" date="2023-08" db="EMBL/GenBank/DDBJ databases">
        <title>Alcaligenaceae gen. nov., a novel taxon isolated from the sludge of Yixing Pesticide Factory.</title>
        <authorList>
            <person name="Ruan L."/>
        </authorList>
    </citation>
    <scope>NUCLEOTIDE SEQUENCE [LARGE SCALE GENOMIC DNA]</scope>
    <source>
        <strain evidence="6 7">LG-2</strain>
    </source>
</reference>
<dbReference type="InterPro" id="IPR016035">
    <property type="entry name" value="Acyl_Trfase/lysoPLipase"/>
</dbReference>
<dbReference type="SUPFAM" id="SSF52151">
    <property type="entry name" value="FabD/lysophospholipase-like"/>
    <property type="match status" value="1"/>
</dbReference>
<evidence type="ECO:0000256" key="2">
    <source>
        <dbReference type="ARBA" id="ARBA00022963"/>
    </source>
</evidence>
<dbReference type="Gene3D" id="3.40.1090.10">
    <property type="entry name" value="Cytosolic phospholipase A2 catalytic domain"/>
    <property type="match status" value="1"/>
</dbReference>
<keyword evidence="7" id="KW-1185">Reference proteome</keyword>
<sequence length="408" mass="44125">MPTRPDRREPHCIGPRPVGLILTGGGARAAYQAGVISGVIELLNPGRVTNFCNPFSIIAGTSAGAINAAALACGAHDPQATIDGLVRLWSGLRTGMIYHADGPRLLRTGLRWFGMLAAGWLMPSIRSHQPRSLLDNEPLGQLLEDTLDFDRLRSNLAEGWLDALAITASGYSTGEHITFFQARGGIKPWRRSLRQAVPATIGVHHLLASSAIPFVFPAQAVLVHGHTEWCGDGSMRHLAPISPAIHLGAEKIFVVGTSYRDETHPERRSIDPQYPSLAQIGGHALFSIFQDTVASDFESMERVNSLLALLPPNVLKSHSLRPVRTLAITPSRSLDELAMAHYRQMPRAARTLFAVLGVSSRSGSRAGAALISYLLFEGSYTQALIELGRADAMSRADEVHAFFKETPG</sequence>
<dbReference type="Pfam" id="PF01734">
    <property type="entry name" value="Patatin"/>
    <property type="match status" value="1"/>
</dbReference>
<dbReference type="RefSeq" id="WP_347286283.1">
    <property type="nucleotide sequence ID" value="NZ_JAUZQE010000002.1"/>
</dbReference>
<dbReference type="PANTHER" id="PTHR14226">
    <property type="entry name" value="NEUROPATHY TARGET ESTERASE/SWISS CHEESE D.MELANOGASTER"/>
    <property type="match status" value="1"/>
</dbReference>
<evidence type="ECO:0000256" key="1">
    <source>
        <dbReference type="ARBA" id="ARBA00022801"/>
    </source>
</evidence>
<gene>
    <name evidence="6" type="ORF">Q8947_01600</name>
</gene>
<dbReference type="EMBL" id="JAUZQE010000002">
    <property type="protein sequence ID" value="MDR4124676.1"/>
    <property type="molecule type" value="Genomic_DNA"/>
</dbReference>
<keyword evidence="2 4" id="KW-0442">Lipid degradation</keyword>
<feature type="active site" description="Nucleophile" evidence="4">
    <location>
        <position position="62"/>
    </location>
</feature>
<comment type="caution">
    <text evidence="4">Lacks conserved residue(s) required for the propagation of feature annotation.</text>
</comment>
<organism evidence="6 7">
    <name type="scientific">Yanghanlia caeni</name>
    <dbReference type="NCBI Taxonomy" id="3064283"/>
    <lineage>
        <taxon>Bacteria</taxon>
        <taxon>Pseudomonadati</taxon>
        <taxon>Pseudomonadota</taxon>
        <taxon>Betaproteobacteria</taxon>
        <taxon>Burkholderiales</taxon>
        <taxon>Alcaligenaceae</taxon>
        <taxon>Yanghanlia</taxon>
    </lineage>
</organism>
<dbReference type="Proteomes" id="UP001232156">
    <property type="component" value="Unassembled WGS sequence"/>
</dbReference>
<evidence type="ECO:0000313" key="6">
    <source>
        <dbReference type="EMBL" id="MDR4124676.1"/>
    </source>
</evidence>
<dbReference type="InterPro" id="IPR050301">
    <property type="entry name" value="NTE"/>
</dbReference>
<feature type="short sequence motif" description="GXSXG" evidence="4">
    <location>
        <begin position="60"/>
        <end position="64"/>
    </location>
</feature>
<feature type="domain" description="PNPLA" evidence="5">
    <location>
        <begin position="20"/>
        <end position="245"/>
    </location>
</feature>
<dbReference type="InterPro" id="IPR002641">
    <property type="entry name" value="PNPLA_dom"/>
</dbReference>
<evidence type="ECO:0000256" key="4">
    <source>
        <dbReference type="PROSITE-ProRule" id="PRU01161"/>
    </source>
</evidence>
<evidence type="ECO:0000259" key="5">
    <source>
        <dbReference type="PROSITE" id="PS51635"/>
    </source>
</evidence>
<evidence type="ECO:0000256" key="3">
    <source>
        <dbReference type="ARBA" id="ARBA00023098"/>
    </source>
</evidence>
<keyword evidence="1 4" id="KW-0378">Hydrolase</keyword>
<dbReference type="PANTHER" id="PTHR14226:SF57">
    <property type="entry name" value="BLR7027 PROTEIN"/>
    <property type="match status" value="1"/>
</dbReference>
<comment type="caution">
    <text evidence="6">The sequence shown here is derived from an EMBL/GenBank/DDBJ whole genome shotgun (WGS) entry which is preliminary data.</text>
</comment>
<name>A0ABU1D2Q0_9BURK</name>
<protein>
    <submittedName>
        <fullName evidence="6">Patatin-like phospholipase family protein</fullName>
    </submittedName>
</protein>
<feature type="active site" description="Proton acceptor" evidence="4">
    <location>
        <position position="232"/>
    </location>
</feature>
<accession>A0ABU1D2Q0</accession>